<dbReference type="Proteomes" id="UP001375240">
    <property type="component" value="Unassembled WGS sequence"/>
</dbReference>
<dbReference type="InterPro" id="IPR025164">
    <property type="entry name" value="Toastrack_DUF4097"/>
</dbReference>
<name>A0AAV9U4V3_9PEZI</name>
<feature type="region of interest" description="Disordered" evidence="1">
    <location>
        <begin position="1"/>
        <end position="40"/>
    </location>
</feature>
<evidence type="ECO:0000256" key="1">
    <source>
        <dbReference type="SAM" id="MobiDB-lite"/>
    </source>
</evidence>
<dbReference type="AlphaFoldDB" id="A0AAV9U4V3"/>
<keyword evidence="2" id="KW-1133">Transmembrane helix</keyword>
<reference evidence="4 5" key="1">
    <citation type="submission" date="2019-10" db="EMBL/GenBank/DDBJ databases">
        <authorList>
            <person name="Palmer J.M."/>
        </authorList>
    </citation>
    <scope>NUCLEOTIDE SEQUENCE [LARGE SCALE GENOMIC DNA]</scope>
    <source>
        <strain evidence="4 5">TWF696</strain>
    </source>
</reference>
<keyword evidence="5" id="KW-1185">Reference proteome</keyword>
<organism evidence="4 5">
    <name type="scientific">Orbilia brochopaga</name>
    <dbReference type="NCBI Taxonomy" id="3140254"/>
    <lineage>
        <taxon>Eukaryota</taxon>
        <taxon>Fungi</taxon>
        <taxon>Dikarya</taxon>
        <taxon>Ascomycota</taxon>
        <taxon>Pezizomycotina</taxon>
        <taxon>Orbiliomycetes</taxon>
        <taxon>Orbiliales</taxon>
        <taxon>Orbiliaceae</taxon>
        <taxon>Orbilia</taxon>
    </lineage>
</organism>
<feature type="compositionally biased region" description="Polar residues" evidence="1">
    <location>
        <begin position="1"/>
        <end position="12"/>
    </location>
</feature>
<evidence type="ECO:0000313" key="5">
    <source>
        <dbReference type="Proteomes" id="UP001375240"/>
    </source>
</evidence>
<proteinExistence type="predicted"/>
<keyword evidence="2" id="KW-0472">Membrane</keyword>
<accession>A0AAV9U4V3</accession>
<keyword evidence="2" id="KW-0812">Transmembrane</keyword>
<dbReference type="EMBL" id="JAVHNQ010000013">
    <property type="protein sequence ID" value="KAK6334218.1"/>
    <property type="molecule type" value="Genomic_DNA"/>
</dbReference>
<evidence type="ECO:0000313" key="4">
    <source>
        <dbReference type="EMBL" id="KAK6334218.1"/>
    </source>
</evidence>
<protein>
    <recommendedName>
        <fullName evidence="3">DUF4097 domain-containing protein</fullName>
    </recommendedName>
</protein>
<gene>
    <name evidence="4" type="ORF">TWF696_002719</name>
</gene>
<sequence>MAGKNSNQSTSVEDGGSPPESGEQTSLLPNENHRRTQTRRPSGSRLWLLPAVVFLLLMTFLTHQWSVWLFQGSWASKAQLLSADLDYTDKLEFSIEGNGEIQGTIDLVEIGERDTSALEIEVFTLSWDNEGVKSVRVDNQPGGVVLKCERPEGSIFARSIPPIKIHAKLHLQPERLKEILISTKALDVNLHLVNFDLSRVIIQTESGAVLSNSYFSSSNTDIHTSTGKISGFFSVYDRLWLSAEDGDIDVRVGSKEGTGNAITDIRTTNGDIKVEFEPPNRSRNYRSAVETTSGNLSGRLLLGSDLSLKSGSGDIAVDVVGTGAEESFLRTENLSGWTQVTVEGTSGERVIGNHITDSGEIDVHYPSSWEGEIHAKATRGDVRLEGRGLSITQDLKGLVKGQEIWAEKGDASAGRIMARSMSSDVVVSIDA</sequence>
<dbReference type="Pfam" id="PF13349">
    <property type="entry name" value="DUF4097"/>
    <property type="match status" value="1"/>
</dbReference>
<evidence type="ECO:0000259" key="3">
    <source>
        <dbReference type="Pfam" id="PF13349"/>
    </source>
</evidence>
<comment type="caution">
    <text evidence="4">The sequence shown here is derived from an EMBL/GenBank/DDBJ whole genome shotgun (WGS) entry which is preliminary data.</text>
</comment>
<evidence type="ECO:0000256" key="2">
    <source>
        <dbReference type="SAM" id="Phobius"/>
    </source>
</evidence>
<feature type="domain" description="DUF4097" evidence="3">
    <location>
        <begin position="265"/>
        <end position="386"/>
    </location>
</feature>
<feature type="transmembrane region" description="Helical" evidence="2">
    <location>
        <begin position="46"/>
        <end position="70"/>
    </location>
</feature>